<dbReference type="Pfam" id="PF11559">
    <property type="entry name" value="ADIP"/>
    <property type="match status" value="1"/>
</dbReference>
<sequence length="380" mass="44881">MVDVDSIKRASELVNSILFAKGFFEEGSTHDKLLFKSINNEQLTNEEQIQENDKLTINTIYALIQNYDKSKQERSFLLEQLNDKKEIITHYEASSRELNSKNDYLTRLNNKQQNEIQFLKQQLKNMKHDKSLQDRNLQNEKHINLSIKTKFEIEIKRKTIMINQLQDKLLTRHKKFQNVIEGNNASFTERYQDGNNGNSGTIMDQELEKMMINLSNLITNLTLQNDQNIKFINYLTNYLTILSDYLIRRLDEDQTNNDQMIALPPTPKFYYENFQDSQQQQQNDEISTKISHIIDSKKLQSTTFINLEKFYELIINDTTSYSNNNSHQYKSRSSIGITNNDSNQVHQLQQEIEMLNKNLNIAIETNEKWSKKFHDLEKQK</sequence>
<keyword evidence="2 3" id="KW-0175">Coiled coil</keyword>
<evidence type="ECO:0000313" key="5">
    <source>
        <dbReference type="Proteomes" id="UP000094112"/>
    </source>
</evidence>
<evidence type="ECO:0000256" key="2">
    <source>
        <dbReference type="ARBA" id="ARBA00023054"/>
    </source>
</evidence>
<feature type="coiled-coil region" evidence="3">
    <location>
        <begin position="102"/>
        <end position="129"/>
    </location>
</feature>
<dbReference type="Proteomes" id="UP000094112">
    <property type="component" value="Unassembled WGS sequence"/>
</dbReference>
<organism evidence="4 5">
    <name type="scientific">Wickerhamomyces anomalus (strain ATCC 58044 / CBS 1984 / NCYC 433 / NRRL Y-366-8)</name>
    <name type="common">Yeast</name>
    <name type="synonym">Hansenula anomala</name>
    <dbReference type="NCBI Taxonomy" id="683960"/>
    <lineage>
        <taxon>Eukaryota</taxon>
        <taxon>Fungi</taxon>
        <taxon>Dikarya</taxon>
        <taxon>Ascomycota</taxon>
        <taxon>Saccharomycotina</taxon>
        <taxon>Saccharomycetes</taxon>
        <taxon>Phaffomycetales</taxon>
        <taxon>Wickerhamomycetaceae</taxon>
        <taxon>Wickerhamomyces</taxon>
    </lineage>
</organism>
<dbReference type="EMBL" id="KV454212">
    <property type="protein sequence ID" value="ODQ58225.1"/>
    <property type="molecule type" value="Genomic_DNA"/>
</dbReference>
<protein>
    <recommendedName>
        <fullName evidence="6">Autophagy-related protein 25</fullName>
    </recommendedName>
</protein>
<accession>A0A1E3NYP5</accession>
<proteinExistence type="inferred from homology"/>
<gene>
    <name evidence="4" type="ORF">WICANDRAFT_64365</name>
</gene>
<feature type="coiled-coil region" evidence="3">
    <location>
        <begin position="338"/>
        <end position="372"/>
    </location>
</feature>
<dbReference type="GeneID" id="30200966"/>
<evidence type="ECO:0000256" key="3">
    <source>
        <dbReference type="SAM" id="Coils"/>
    </source>
</evidence>
<dbReference type="InterPro" id="IPR021622">
    <property type="entry name" value="Afadin/alpha-actinin-bd"/>
</dbReference>
<evidence type="ECO:0000313" key="4">
    <source>
        <dbReference type="EMBL" id="ODQ58225.1"/>
    </source>
</evidence>
<name>A0A1E3NYP5_WICAA</name>
<comment type="similarity">
    <text evidence="1">Belongs to the ADIP family.</text>
</comment>
<reference evidence="4 5" key="1">
    <citation type="journal article" date="2016" name="Proc. Natl. Acad. Sci. U.S.A.">
        <title>Comparative genomics of biotechnologically important yeasts.</title>
        <authorList>
            <person name="Riley R."/>
            <person name="Haridas S."/>
            <person name="Wolfe K.H."/>
            <person name="Lopes M.R."/>
            <person name="Hittinger C.T."/>
            <person name="Goeker M."/>
            <person name="Salamov A.A."/>
            <person name="Wisecaver J.H."/>
            <person name="Long T.M."/>
            <person name="Calvey C.H."/>
            <person name="Aerts A.L."/>
            <person name="Barry K.W."/>
            <person name="Choi C."/>
            <person name="Clum A."/>
            <person name="Coughlan A.Y."/>
            <person name="Deshpande S."/>
            <person name="Douglass A.P."/>
            <person name="Hanson S.J."/>
            <person name="Klenk H.-P."/>
            <person name="LaButti K.M."/>
            <person name="Lapidus A."/>
            <person name="Lindquist E.A."/>
            <person name="Lipzen A.M."/>
            <person name="Meier-Kolthoff J.P."/>
            <person name="Ohm R.A."/>
            <person name="Otillar R.P."/>
            <person name="Pangilinan J.L."/>
            <person name="Peng Y."/>
            <person name="Rokas A."/>
            <person name="Rosa C.A."/>
            <person name="Scheuner C."/>
            <person name="Sibirny A.A."/>
            <person name="Slot J.C."/>
            <person name="Stielow J.B."/>
            <person name="Sun H."/>
            <person name="Kurtzman C.P."/>
            <person name="Blackwell M."/>
            <person name="Grigoriev I.V."/>
            <person name="Jeffries T.W."/>
        </authorList>
    </citation>
    <scope>NUCLEOTIDE SEQUENCE [LARGE SCALE GENOMIC DNA]</scope>
    <source>
        <strain evidence="5">ATCC 58044 / CBS 1984 / NCYC 433 / NRRL Y-366-8</strain>
    </source>
</reference>
<keyword evidence="5" id="KW-1185">Reference proteome</keyword>
<dbReference type="AlphaFoldDB" id="A0A1E3NYP5"/>
<dbReference type="RefSeq" id="XP_019037432.1">
    <property type="nucleotide sequence ID" value="XM_019183720.1"/>
</dbReference>
<evidence type="ECO:0000256" key="1">
    <source>
        <dbReference type="ARBA" id="ARBA00009291"/>
    </source>
</evidence>
<evidence type="ECO:0008006" key="6">
    <source>
        <dbReference type="Google" id="ProtNLM"/>
    </source>
</evidence>
<dbReference type="OrthoDB" id="312015at2759"/>